<feature type="domain" description="Sister chromatid cohesion C-terminal" evidence="8">
    <location>
        <begin position="1511"/>
        <end position="1697"/>
    </location>
</feature>
<comment type="caution">
    <text evidence="9">The sequence shown here is derived from an EMBL/GenBank/DDBJ whole genome shotgun (WGS) entry which is preliminary data.</text>
</comment>
<dbReference type="CDD" id="cd23958">
    <property type="entry name" value="SCC2"/>
    <property type="match status" value="1"/>
</dbReference>
<feature type="compositionally biased region" description="Polar residues" evidence="7">
    <location>
        <begin position="319"/>
        <end position="332"/>
    </location>
</feature>
<dbReference type="PANTHER" id="PTHR21704:SF18">
    <property type="entry name" value="NIPPED-B-LIKE PROTEIN"/>
    <property type="match status" value="1"/>
</dbReference>
<dbReference type="GO" id="GO:0090694">
    <property type="term" value="C:Scc2-Scc4 cohesin loading complex"/>
    <property type="evidence" value="ECO:0007669"/>
    <property type="project" value="TreeGrafter"/>
</dbReference>
<evidence type="ECO:0000259" key="8">
    <source>
        <dbReference type="Pfam" id="PF12830"/>
    </source>
</evidence>
<proteinExistence type="inferred from homology"/>
<evidence type="ECO:0000256" key="5">
    <source>
        <dbReference type="ARBA" id="ARBA00023306"/>
    </source>
</evidence>
<keyword evidence="3 6" id="KW-0677">Repeat</keyword>
<keyword evidence="5 6" id="KW-0131">Cell cycle</keyword>
<feature type="compositionally biased region" description="Polar residues" evidence="7">
    <location>
        <begin position="184"/>
        <end position="199"/>
    </location>
</feature>
<feature type="compositionally biased region" description="Acidic residues" evidence="7">
    <location>
        <begin position="1906"/>
        <end position="1917"/>
    </location>
</feature>
<dbReference type="GO" id="GO:0010468">
    <property type="term" value="P:regulation of gene expression"/>
    <property type="evidence" value="ECO:0007669"/>
    <property type="project" value="InterPro"/>
</dbReference>
<evidence type="ECO:0000256" key="7">
    <source>
        <dbReference type="SAM" id="MobiDB-lite"/>
    </source>
</evidence>
<feature type="region of interest" description="Disordered" evidence="7">
    <location>
        <begin position="278"/>
        <end position="389"/>
    </location>
</feature>
<dbReference type="GO" id="GO:0034087">
    <property type="term" value="P:establishment of mitotic sister chromatid cohesion"/>
    <property type="evidence" value="ECO:0007669"/>
    <property type="project" value="TreeGrafter"/>
</dbReference>
<dbReference type="SUPFAM" id="SSF48371">
    <property type="entry name" value="ARM repeat"/>
    <property type="match status" value="1"/>
</dbReference>
<name>A0AAE8MRV8_9PEZI</name>
<feature type="region of interest" description="Disordered" evidence="7">
    <location>
        <begin position="214"/>
        <end position="263"/>
    </location>
</feature>
<dbReference type="GO" id="GO:0061775">
    <property type="term" value="F:cohesin loader activity"/>
    <property type="evidence" value="ECO:0007669"/>
    <property type="project" value="InterPro"/>
</dbReference>
<dbReference type="GO" id="GO:0140588">
    <property type="term" value="P:chromatin looping"/>
    <property type="evidence" value="ECO:0007669"/>
    <property type="project" value="InterPro"/>
</dbReference>
<dbReference type="Pfam" id="PF12765">
    <property type="entry name" value="Cohesin_HEAT"/>
    <property type="match status" value="1"/>
</dbReference>
<evidence type="ECO:0000256" key="1">
    <source>
        <dbReference type="ARBA" id="ARBA00004123"/>
    </source>
</evidence>
<feature type="compositionally biased region" description="Low complexity" evidence="7">
    <location>
        <begin position="166"/>
        <end position="179"/>
    </location>
</feature>
<dbReference type="InterPro" id="IPR016024">
    <property type="entry name" value="ARM-type_fold"/>
</dbReference>
<feature type="compositionally biased region" description="Acidic residues" evidence="7">
    <location>
        <begin position="1848"/>
        <end position="1863"/>
    </location>
</feature>
<evidence type="ECO:0000313" key="10">
    <source>
        <dbReference type="Proteomes" id="UP001187682"/>
    </source>
</evidence>
<feature type="region of interest" description="Disordered" evidence="7">
    <location>
        <begin position="154"/>
        <end position="200"/>
    </location>
</feature>
<feature type="compositionally biased region" description="Pro residues" evidence="7">
    <location>
        <begin position="289"/>
        <end position="310"/>
    </location>
</feature>
<evidence type="ECO:0000256" key="4">
    <source>
        <dbReference type="ARBA" id="ARBA00023242"/>
    </source>
</evidence>
<dbReference type="GO" id="GO:0071169">
    <property type="term" value="P:establishment of protein localization to chromatin"/>
    <property type="evidence" value="ECO:0007669"/>
    <property type="project" value="TreeGrafter"/>
</dbReference>
<dbReference type="InterPro" id="IPR011989">
    <property type="entry name" value="ARM-like"/>
</dbReference>
<evidence type="ECO:0000256" key="3">
    <source>
        <dbReference type="ARBA" id="ARBA00022737"/>
    </source>
</evidence>
<feature type="region of interest" description="Disordered" evidence="7">
    <location>
        <begin position="1848"/>
        <end position="1917"/>
    </location>
</feature>
<dbReference type="Gene3D" id="1.25.10.10">
    <property type="entry name" value="Leucine-rich Repeat Variant"/>
    <property type="match status" value="1"/>
</dbReference>
<comment type="subcellular location">
    <subcellularLocation>
        <location evidence="1 6">Nucleus</location>
    </subcellularLocation>
</comment>
<feature type="compositionally biased region" description="Polar residues" evidence="7">
    <location>
        <begin position="233"/>
        <end position="246"/>
    </location>
</feature>
<dbReference type="GO" id="GO:1990414">
    <property type="term" value="P:replication-born double-strand break repair via sister chromatid exchange"/>
    <property type="evidence" value="ECO:0007669"/>
    <property type="project" value="TreeGrafter"/>
</dbReference>
<keyword evidence="10" id="KW-1185">Reference proteome</keyword>
<accession>A0AAE8MRV8</accession>
<protein>
    <recommendedName>
        <fullName evidence="6">Sister chromatid cohesion protein</fullName>
    </recommendedName>
</protein>
<dbReference type="Proteomes" id="UP001187682">
    <property type="component" value="Unassembled WGS sequence"/>
</dbReference>
<comment type="similarity">
    <text evidence="2 6">Belongs to the SCC2/Nipped-B family.</text>
</comment>
<keyword evidence="4 6" id="KW-0539">Nucleus</keyword>
<dbReference type="PANTHER" id="PTHR21704">
    <property type="entry name" value="NIPPED-B-LIKE PROTEIN DELANGIN SCC2-RELATED"/>
    <property type="match status" value="1"/>
</dbReference>
<gene>
    <name evidence="9" type="ORF">DNG_01618</name>
</gene>
<evidence type="ECO:0000256" key="2">
    <source>
        <dbReference type="ARBA" id="ARBA00009252"/>
    </source>
</evidence>
<evidence type="ECO:0000313" key="9">
    <source>
        <dbReference type="EMBL" id="SPN98572.1"/>
    </source>
</evidence>
<dbReference type="Pfam" id="PF12830">
    <property type="entry name" value="Nipped-B_C"/>
    <property type="match status" value="1"/>
</dbReference>
<evidence type="ECO:0000256" key="6">
    <source>
        <dbReference type="RuleBase" id="RU364107"/>
    </source>
</evidence>
<dbReference type="EMBL" id="ONZQ02000002">
    <property type="protein sequence ID" value="SPN98572.1"/>
    <property type="molecule type" value="Genomic_DNA"/>
</dbReference>
<reference evidence="9" key="1">
    <citation type="submission" date="2018-03" db="EMBL/GenBank/DDBJ databases">
        <authorList>
            <person name="Guldener U."/>
        </authorList>
    </citation>
    <scope>NUCLEOTIDE SEQUENCE</scope>
</reference>
<dbReference type="GO" id="GO:0003682">
    <property type="term" value="F:chromatin binding"/>
    <property type="evidence" value="ECO:0007669"/>
    <property type="project" value="TreeGrafter"/>
</dbReference>
<sequence length="1917" mass="211720">MANANPGYQNGLAGNSVRDGTETAAVRPFTFQEALPYSPQTSIMPFVADLMPDPLIGSGTLGAGITDLFNRDEFDAVNRGAEAQPANRKHLKQVADVLLHEIKPKERTDYKFKPIPRMPGAIGVERNPAQGLSPLAKALFDRVSNHFTYPGQDLTGLSSSLLNGRPPSSGKKSISIPKPDASEATPSRAANTPTSSQNRAKIEVAIPLKKPINSHDYMEFDDSPTMPYPEFGGSTTPVTAQSQQQHHQPEYASTVAPSTINPSDLQLIPPVTIIKPLLPPTESAQRSPSDPPKPLESTPIPPPESTPKPPSESTLGQPAKSTPKSPIESSPRTPAEPMQKSGITVDINAPSFNKEEYVEVEDVPDEPKHLSSRRRTQDGLEGDGLLGSGLDQRERGLAALQDLHRLTRDIFGDVGRALSGEPISSQAVVLLQNDDPAMTAPSHQKVQAAIQKTINLGSYQYVPLDHLLRYHKLCEGSLRDTERLELRLDDTWGEPEVTSWVHHIPEIETALKAARTALRIMAGGRPEKQLYSEEIIQNCLDLFKSVMDGIIIPIVELRNSGPSSSLFKLLSPHKKAIAPIFITIQRVFALLTTLVTSIELSDSVVNTLEFSASQLIFVENAHYEKDSAIGTQKFDGLRLVAMDMLCQIFLMKPSQRRGIFDDILTSLEKLPVGKQSARHFKLADGSSIQPVSALIMRLVQASCDKVDEAKERTGAAYGGLDEEVDGDGPKEPTAGKKIYTVRSEEDGCEQFDTSVKELQDTASPLVETAKRNANYVAGFIINRALSSTKSGDTPYRNLLDLFVEDFTTCLDSADWPGAELLLRYMMMRMVQLSEGERTAAPAKNMALDVLGTMGAAISRLRSHVRKTASNFEVSDSDDLGRFLSDLALASLEQRAHVEQVVSWSGPFRVTLEHLVEKCSDDPHLKSSVSFLICEWANKTFVGYESLETDDEERDRELGRLGYRLRMMVEDHRWMSNEYAFKAASANHAKLAYTIILIQSQLFESFSVILNIVLGAMASDQATVRSKSLKSVNQVLETDPAILDGDSIVVQLILQCASDSSPQVRDSALGLIGKCISMRPQLEERLTPRVIDRFMDAGIGPRKRAMKLARDIYLRNKDRATRVDIASGLLLRVQDPDEGVRDLARQMIEEIWFAPFYNSDNTSSFQAALTDHVGLMVQVGKSGHAAPVFDKVLQAILSPQNKLAEGPHSVCKKLVATMFELMDTLDSDDPTVPSGRDSLQVLMTFAKADPKLFTFEQIRLLKPHLSSFSTMEDLHVFRAAVVIYRRVLPLLSAVHTQFFTEVRTQLLATIGKINKVLLDDVMACAWILCGLLDSFTPLARLALSSLVAVQRIRQAPLNEKNLTLFQRYAVIIGMVGKHCDLDSHIEIFKEKFPTWKGKTVTTLMVDFLVPFTAPERPQEARKAGLDAIGLVCQSWPRNYVLPNVYTTFQQVFDEKNAVLEDMVLSSFKEFLLAEERRSEVATQGAAVGAAASDGEKKRELTVMGGTSYDDVASATTQRFLKEVIRIATSSLDDHAFLAVELLGSINRQGLVHPKETGVTFITLETSSNPKIAEVAFQEHRALHEKHETVLEREYSRAIQSAFLYQRDIVKDVRGATVSPFQPKLHLLMEVLKISKSKNRQKFLVKFVNMVDFDPSNLDVRQNPPSHVVFAQFMIENLAFFEYLTVGEVLATVGAMEKMVSGTGAAMAHAIESEMFNVNMDVDSMLGQGQPNEGAEGVPEQPVMKLDVDEKRLRQFASGSAILLSLWEARTYLRRLYGLGTQRRDPKAKAASKDLLKSPVKVQGITGDKLWAETASHTSSLSNQDSMLRTCRAFVNLLNIDQEFKIADEDEEMDGEMSSEEDEADSPIAERGTKRKSGGNVGPGGRRKRPRSSSKPRGRGRPRKVSLDDAEGEIDADWA</sequence>
<dbReference type="InterPro" id="IPR026003">
    <property type="entry name" value="Cohesin_HEAT"/>
</dbReference>
<dbReference type="InterPro" id="IPR033031">
    <property type="entry name" value="Scc2/Nipped-B"/>
</dbReference>
<dbReference type="InterPro" id="IPR024986">
    <property type="entry name" value="Nipped-B_C"/>
</dbReference>
<organism evidence="9 10">
    <name type="scientific">Cephalotrichum gorgonifer</name>
    <dbReference type="NCBI Taxonomy" id="2041049"/>
    <lineage>
        <taxon>Eukaryota</taxon>
        <taxon>Fungi</taxon>
        <taxon>Dikarya</taxon>
        <taxon>Ascomycota</taxon>
        <taxon>Pezizomycotina</taxon>
        <taxon>Sordariomycetes</taxon>
        <taxon>Hypocreomycetidae</taxon>
        <taxon>Microascales</taxon>
        <taxon>Microascaceae</taxon>
        <taxon>Cephalotrichum</taxon>
    </lineage>
</organism>
<feature type="compositionally biased region" description="Basic residues" evidence="7">
    <location>
        <begin position="1883"/>
        <end position="1902"/>
    </location>
</feature>